<name>A0A7J6BPS9_9TELE</name>
<evidence type="ECO:0000256" key="1">
    <source>
        <dbReference type="SAM" id="MobiDB-lite"/>
    </source>
</evidence>
<feature type="region of interest" description="Disordered" evidence="1">
    <location>
        <begin position="63"/>
        <end position="84"/>
    </location>
</feature>
<comment type="caution">
    <text evidence="2">The sequence shown here is derived from an EMBL/GenBank/DDBJ whole genome shotgun (WGS) entry which is preliminary data.</text>
</comment>
<dbReference type="Proteomes" id="UP000579812">
    <property type="component" value="Unassembled WGS sequence"/>
</dbReference>
<proteinExistence type="predicted"/>
<reference evidence="2 3" key="1">
    <citation type="submission" date="2020-04" db="EMBL/GenBank/DDBJ databases">
        <title>Chromosome-level genome assembly of a cyprinid fish Onychostoma macrolepis by integration of Nanopore Sequencing, Bionano and Hi-C technology.</title>
        <authorList>
            <person name="Wang D."/>
        </authorList>
    </citation>
    <scope>NUCLEOTIDE SEQUENCE [LARGE SCALE GENOMIC DNA]</scope>
    <source>
        <strain evidence="2">SWU-2019</strain>
        <tissue evidence="2">Muscle</tissue>
    </source>
</reference>
<keyword evidence="3" id="KW-1185">Reference proteome</keyword>
<evidence type="ECO:0000313" key="3">
    <source>
        <dbReference type="Proteomes" id="UP000579812"/>
    </source>
</evidence>
<dbReference type="AlphaFoldDB" id="A0A7J6BPS9"/>
<dbReference type="EMBL" id="JAAMOB010000023">
    <property type="protein sequence ID" value="KAF4096423.1"/>
    <property type="molecule type" value="Genomic_DNA"/>
</dbReference>
<protein>
    <submittedName>
        <fullName evidence="2">Uncharacterized protein</fullName>
    </submittedName>
</protein>
<evidence type="ECO:0000313" key="2">
    <source>
        <dbReference type="EMBL" id="KAF4096423.1"/>
    </source>
</evidence>
<organism evidence="2 3">
    <name type="scientific">Onychostoma macrolepis</name>
    <dbReference type="NCBI Taxonomy" id="369639"/>
    <lineage>
        <taxon>Eukaryota</taxon>
        <taxon>Metazoa</taxon>
        <taxon>Chordata</taxon>
        <taxon>Craniata</taxon>
        <taxon>Vertebrata</taxon>
        <taxon>Euteleostomi</taxon>
        <taxon>Actinopterygii</taxon>
        <taxon>Neopterygii</taxon>
        <taxon>Teleostei</taxon>
        <taxon>Ostariophysi</taxon>
        <taxon>Cypriniformes</taxon>
        <taxon>Cyprinidae</taxon>
        <taxon>Acrossocheilinae</taxon>
        <taxon>Onychostoma</taxon>
    </lineage>
</organism>
<gene>
    <name evidence="2" type="ORF">G5714_022392</name>
</gene>
<accession>A0A7J6BPS9</accession>
<sequence length="122" mass="13433">MDGRATNRKCWIPDVSVLVLQSTSMKVCRDADVLVSGQSRHNELSGETVRGLKELNEDRRGFELSADQHSVMQEGEKEEGGASRAAEPFCFQSLVSEYQSSFLCCASLKNTHTPEHSSLLVG</sequence>